<dbReference type="GO" id="GO:0051539">
    <property type="term" value="F:4 iron, 4 sulfur cluster binding"/>
    <property type="evidence" value="ECO:0007669"/>
    <property type="project" value="UniProtKB-KW"/>
</dbReference>
<dbReference type="InterPro" id="IPR006657">
    <property type="entry name" value="MoPterin_dinucl-bd_dom"/>
</dbReference>
<keyword evidence="13" id="KW-1185">Reference proteome</keyword>
<keyword evidence="8" id="KW-0408">Iron</keyword>
<dbReference type="EMBL" id="AP018732">
    <property type="protein sequence ID" value="BBE42922.1"/>
    <property type="molecule type" value="Genomic_DNA"/>
</dbReference>
<dbReference type="PANTHER" id="PTHR43742">
    <property type="entry name" value="TRIMETHYLAMINE-N-OXIDE REDUCTASE"/>
    <property type="match status" value="1"/>
</dbReference>
<dbReference type="InterPro" id="IPR019546">
    <property type="entry name" value="TAT_signal_bac_arc"/>
</dbReference>
<dbReference type="RefSeq" id="WP_174449100.1">
    <property type="nucleotide sequence ID" value="NZ_AP018732.1"/>
</dbReference>
<evidence type="ECO:0000313" key="12">
    <source>
        <dbReference type="EMBL" id="BBE42922.1"/>
    </source>
</evidence>
<accession>A0A4P2VID1</accession>
<dbReference type="Pfam" id="PF00384">
    <property type="entry name" value="Molybdopterin"/>
    <property type="match status" value="1"/>
</dbReference>
<keyword evidence="9" id="KW-0411">Iron-sulfur</keyword>
<dbReference type="AlphaFoldDB" id="A0A4P2VID1"/>
<sequence>MSDGASGNKGSGISVDRRDFLKLSGAVAGSAALLYAAKKLSAGFDLNFLSLMPQSGYDVETLQPNWTYTYVPGICGICSSTCDVITTVEKSPDGSYVRAIEIDGNPLSPLNKGKVCARGRSGAFLTYNKDRIKTPLIRTGPKGTWSFKEATWEEAVGYILNTMKQNNVQPYEIILGGGAIPCSNYRPQFIPFMFASQVPNMAGSPMQPCIYGEHLGINLTMGTFDIHGSDLMDDFTYSSLIVVWGDNGNPAGIFVNRAHRLGEGLDNGAFMIVIDPRQSEAASKADLWVPVKPGSDLAVAMYIVNYIISNGYYDSDFVRYYTDLPFLVVDEGNGLLRPLAEEYSDGTVKAFYVYDEIRGGLAKVPPFTNTNMYDVDGNRIIPALSPQGATYNGQQVYTAFQKLAERVSSYTVDYASAVSGVDSSILEEVARRMATTRPMDIATGQKGQWGSYTTQFRKAVAAIMALTGNVDRRGAWVYSGVYRERMSALNDAYSSAVSSGTPPGILIQRPGILEQVPYVTLPGLILNAFATIYAFHNPGFWVHGYPSIDEILNQNLVSQGLKPAAAFTMFPDAGIYEALQGQLTWKGATYKPKMAILCCVNPAKDFQESEWKEILSNLFVVSMDILPTDTTLYADVILPDATYLEREEPFWDDSAALDYYYRTRNQAVPRVFPQTVPNLDIILMMAYEMGILEQYVAQMAAGNGLPYDQLLSAVQSNLQKYMGYLQQYGAYPRTGGIIADSWRQVQSSIFAQVLNTTPDQVMSTLESQGVLPVKTYDDFSSANQLIPYGMPAATPTGRIEVYSTLLYYYVVKTYGYDPTWDPLLAYVPPNWNAGYAVNPGTYVAPSAPYNDPSFEPTPPEFFLDYFKIPPIAYTYMTDNPMTYAITENGYHKNIYQYIWINPASAAQLGINEGDWIAVVSKLTGAKVVARAHLTNWIRPDTVGLPDPWGQNNPALSYSTRALDSFGNKGMTNLWTKSYDPLTAHRMMQQQTVEVRPATSNEVQEYTALASATTTLPSEEDIQPDMSPTGGEL</sequence>
<dbReference type="GeneID" id="55585352"/>
<dbReference type="SMART" id="SM00926">
    <property type="entry name" value="Molybdop_Fe4S4"/>
    <property type="match status" value="1"/>
</dbReference>
<dbReference type="GO" id="GO:0043546">
    <property type="term" value="F:molybdopterin cofactor binding"/>
    <property type="evidence" value="ECO:0007669"/>
    <property type="project" value="InterPro"/>
</dbReference>
<evidence type="ECO:0000256" key="7">
    <source>
        <dbReference type="ARBA" id="ARBA00023002"/>
    </source>
</evidence>
<dbReference type="PROSITE" id="PS51318">
    <property type="entry name" value="TAT"/>
    <property type="match status" value="1"/>
</dbReference>
<dbReference type="Proteomes" id="UP000509448">
    <property type="component" value="Chromosome"/>
</dbReference>
<dbReference type="OrthoDB" id="23466at2157"/>
<evidence type="ECO:0000259" key="11">
    <source>
        <dbReference type="PROSITE" id="PS51669"/>
    </source>
</evidence>
<feature type="domain" description="4Fe-4S Mo/W bis-MGD-type" evidence="11">
    <location>
        <begin position="68"/>
        <end position="130"/>
    </location>
</feature>
<dbReference type="PROSITE" id="PS00490">
    <property type="entry name" value="MOLYBDOPTERIN_PROK_2"/>
    <property type="match status" value="1"/>
</dbReference>
<comment type="similarity">
    <text evidence="2">Belongs to the prokaryotic molybdopterin-containing oxidoreductase family.</text>
</comment>
<keyword evidence="3" id="KW-0004">4Fe-4S</keyword>
<comment type="cofactor">
    <cofactor evidence="1">
        <name>Mo-bis(molybdopterin guanine dinucleotide)</name>
        <dbReference type="ChEBI" id="CHEBI:60539"/>
    </cofactor>
</comment>
<dbReference type="InterPro" id="IPR006656">
    <property type="entry name" value="Mopterin_OxRdtase"/>
</dbReference>
<evidence type="ECO:0000256" key="8">
    <source>
        <dbReference type="ARBA" id="ARBA00023004"/>
    </source>
</evidence>
<dbReference type="NCBIfam" id="TIGR01409">
    <property type="entry name" value="TAT_signal_seq"/>
    <property type="match status" value="1"/>
</dbReference>
<dbReference type="PANTHER" id="PTHR43742:SF9">
    <property type="entry name" value="TETRATHIONATE REDUCTASE SUBUNIT A"/>
    <property type="match status" value="1"/>
</dbReference>
<dbReference type="GO" id="GO:0046872">
    <property type="term" value="F:metal ion binding"/>
    <property type="evidence" value="ECO:0007669"/>
    <property type="project" value="UniProtKB-KW"/>
</dbReference>
<dbReference type="InterPro" id="IPR009010">
    <property type="entry name" value="Asp_de-COase-like_dom_sf"/>
</dbReference>
<keyword evidence="6" id="KW-0732">Signal</keyword>
<dbReference type="InterPro" id="IPR006311">
    <property type="entry name" value="TAT_signal"/>
</dbReference>
<proteinExistence type="inferred from homology"/>
<dbReference type="SUPFAM" id="SSF53706">
    <property type="entry name" value="Formate dehydrogenase/DMSO reductase, domains 1-3"/>
    <property type="match status" value="1"/>
</dbReference>
<dbReference type="Gene3D" id="3.40.228.10">
    <property type="entry name" value="Dimethylsulfoxide Reductase, domain 2"/>
    <property type="match status" value="1"/>
</dbReference>
<dbReference type="SUPFAM" id="SSF50692">
    <property type="entry name" value="ADC-like"/>
    <property type="match status" value="1"/>
</dbReference>
<keyword evidence="7" id="KW-0560">Oxidoreductase</keyword>
<evidence type="ECO:0000256" key="4">
    <source>
        <dbReference type="ARBA" id="ARBA00022505"/>
    </source>
</evidence>
<organism evidence="12 13">
    <name type="scientific">Conexivisphaera calida</name>
    <dbReference type="NCBI Taxonomy" id="1874277"/>
    <lineage>
        <taxon>Archaea</taxon>
        <taxon>Nitrososphaerota</taxon>
        <taxon>Conexivisphaeria</taxon>
        <taxon>Conexivisphaerales</taxon>
        <taxon>Conexivisphaeraceae</taxon>
        <taxon>Conexivisphaera</taxon>
    </lineage>
</organism>
<reference evidence="12 13" key="1">
    <citation type="journal article" date="2019" name="ISME J.">
        <title>Isolation and characterization of a thermophilic sulfur- and iron-reducing thaumarchaeote from a terrestrial acidic hot spring.</title>
        <authorList>
            <person name="Kato S."/>
            <person name="Itoh T."/>
            <person name="Yuki M."/>
            <person name="Nagamori M."/>
            <person name="Ohnishi M."/>
            <person name="Uematsu K."/>
            <person name="Suzuki K."/>
            <person name="Takashina T."/>
            <person name="Ohkuma M."/>
        </authorList>
    </citation>
    <scope>NUCLEOTIDE SEQUENCE [LARGE SCALE GENOMIC DNA]</scope>
    <source>
        <strain evidence="12 13">NAS-02</strain>
    </source>
</reference>
<dbReference type="Gene3D" id="3.30.200.210">
    <property type="match status" value="1"/>
</dbReference>
<evidence type="ECO:0000256" key="6">
    <source>
        <dbReference type="ARBA" id="ARBA00022729"/>
    </source>
</evidence>
<dbReference type="Gene3D" id="2.40.40.20">
    <property type="match status" value="1"/>
</dbReference>
<dbReference type="InterPro" id="IPR050612">
    <property type="entry name" value="Prok_Mopterin_Oxidored"/>
</dbReference>
<feature type="region of interest" description="Disordered" evidence="10">
    <location>
        <begin position="1010"/>
        <end position="1032"/>
    </location>
</feature>
<name>A0A4P2VID1_9ARCH</name>
<dbReference type="Pfam" id="PF01568">
    <property type="entry name" value="Molydop_binding"/>
    <property type="match status" value="1"/>
</dbReference>
<evidence type="ECO:0000256" key="1">
    <source>
        <dbReference type="ARBA" id="ARBA00001942"/>
    </source>
</evidence>
<dbReference type="CDD" id="cd02778">
    <property type="entry name" value="MopB_CT_Thiosulfate-R-like"/>
    <property type="match status" value="1"/>
</dbReference>
<evidence type="ECO:0000256" key="3">
    <source>
        <dbReference type="ARBA" id="ARBA00022485"/>
    </source>
</evidence>
<dbReference type="KEGG" id="ccai:NAS2_1542"/>
<evidence type="ECO:0000256" key="2">
    <source>
        <dbReference type="ARBA" id="ARBA00010312"/>
    </source>
</evidence>
<gene>
    <name evidence="12" type="ORF">NAS2_1542</name>
</gene>
<dbReference type="Gene3D" id="3.40.50.740">
    <property type="match status" value="1"/>
</dbReference>
<dbReference type="GO" id="GO:0016491">
    <property type="term" value="F:oxidoreductase activity"/>
    <property type="evidence" value="ECO:0007669"/>
    <property type="project" value="UniProtKB-KW"/>
</dbReference>
<evidence type="ECO:0000313" key="13">
    <source>
        <dbReference type="Proteomes" id="UP000509448"/>
    </source>
</evidence>
<evidence type="ECO:0000256" key="9">
    <source>
        <dbReference type="ARBA" id="ARBA00023014"/>
    </source>
</evidence>
<dbReference type="PROSITE" id="PS51669">
    <property type="entry name" value="4FE4S_MOW_BIS_MGD"/>
    <property type="match status" value="1"/>
</dbReference>
<dbReference type="InterPro" id="IPR006963">
    <property type="entry name" value="Mopterin_OxRdtase_4Fe-4S_dom"/>
</dbReference>
<evidence type="ECO:0000256" key="10">
    <source>
        <dbReference type="SAM" id="MobiDB-lite"/>
    </source>
</evidence>
<protein>
    <submittedName>
        <fullName evidence="12">Polysulfide reductase, subunit A, putative</fullName>
    </submittedName>
</protein>
<keyword evidence="5" id="KW-0479">Metal-binding</keyword>
<keyword evidence="4" id="KW-0500">Molybdenum</keyword>
<dbReference type="Pfam" id="PF04879">
    <property type="entry name" value="Molybdop_Fe4S4"/>
    <property type="match status" value="1"/>
</dbReference>
<evidence type="ECO:0000256" key="5">
    <source>
        <dbReference type="ARBA" id="ARBA00022723"/>
    </source>
</evidence>
<dbReference type="InterPro" id="IPR006655">
    <property type="entry name" value="Mopterin_OxRdtase_prok_CS"/>
</dbReference>